<dbReference type="OrthoDB" id="4850726at2759"/>
<name>A0A423W1G7_CYTCH</name>
<gene>
    <name evidence="3" type="ORF">VSDG_04110</name>
</gene>
<dbReference type="EMBL" id="LJZO01000018">
    <property type="protein sequence ID" value="ROV97040.1"/>
    <property type="molecule type" value="Genomic_DNA"/>
</dbReference>
<dbReference type="InterPro" id="IPR010730">
    <property type="entry name" value="HET"/>
</dbReference>
<proteinExistence type="predicted"/>
<dbReference type="Proteomes" id="UP000284375">
    <property type="component" value="Unassembled WGS sequence"/>
</dbReference>
<protein>
    <recommendedName>
        <fullName evidence="2">Heterokaryon incompatibility domain-containing protein</fullName>
    </recommendedName>
</protein>
<dbReference type="PANTHER" id="PTHR24148">
    <property type="entry name" value="ANKYRIN REPEAT DOMAIN-CONTAINING PROTEIN 39 HOMOLOG-RELATED"/>
    <property type="match status" value="1"/>
</dbReference>
<reference evidence="3 4" key="1">
    <citation type="submission" date="2015-09" db="EMBL/GenBank/DDBJ databases">
        <title>Host preference determinants of Valsa canker pathogens revealed by comparative genomics.</title>
        <authorList>
            <person name="Yin Z."/>
            <person name="Huang L."/>
        </authorList>
    </citation>
    <scope>NUCLEOTIDE SEQUENCE [LARGE SCALE GENOMIC DNA]</scope>
    <source>
        <strain evidence="3 4">YSFL</strain>
    </source>
</reference>
<dbReference type="Pfam" id="PF06985">
    <property type="entry name" value="HET"/>
    <property type="match status" value="1"/>
</dbReference>
<keyword evidence="4" id="KW-1185">Reference proteome</keyword>
<dbReference type="Pfam" id="PF26639">
    <property type="entry name" value="Het-6_barrel"/>
    <property type="match status" value="1"/>
</dbReference>
<dbReference type="AlphaFoldDB" id="A0A423W1G7"/>
<accession>A0A423W1G7</accession>
<organism evidence="3 4">
    <name type="scientific">Cytospora chrysosperma</name>
    <name type="common">Cytospora canker fungus</name>
    <name type="synonym">Sphaeria chrysosperma</name>
    <dbReference type="NCBI Taxonomy" id="252740"/>
    <lineage>
        <taxon>Eukaryota</taxon>
        <taxon>Fungi</taxon>
        <taxon>Dikarya</taxon>
        <taxon>Ascomycota</taxon>
        <taxon>Pezizomycotina</taxon>
        <taxon>Sordariomycetes</taxon>
        <taxon>Sordariomycetidae</taxon>
        <taxon>Diaporthales</taxon>
        <taxon>Cytosporaceae</taxon>
        <taxon>Cytospora</taxon>
    </lineage>
</organism>
<dbReference type="PANTHER" id="PTHR24148:SF64">
    <property type="entry name" value="HETEROKARYON INCOMPATIBILITY DOMAIN-CONTAINING PROTEIN"/>
    <property type="match status" value="1"/>
</dbReference>
<evidence type="ECO:0000313" key="4">
    <source>
        <dbReference type="Proteomes" id="UP000284375"/>
    </source>
</evidence>
<feature type="domain" description="Heterokaryon incompatibility" evidence="2">
    <location>
        <begin position="66"/>
        <end position="224"/>
    </location>
</feature>
<evidence type="ECO:0000259" key="2">
    <source>
        <dbReference type="Pfam" id="PF06985"/>
    </source>
</evidence>
<comment type="caution">
    <text evidence="3">The sequence shown here is derived from an EMBL/GenBank/DDBJ whole genome shotgun (WGS) entry which is preliminary data.</text>
</comment>
<feature type="region of interest" description="Disordered" evidence="1">
    <location>
        <begin position="1"/>
        <end position="26"/>
    </location>
</feature>
<dbReference type="InterPro" id="IPR052895">
    <property type="entry name" value="HetReg/Transcr_Mod"/>
</dbReference>
<evidence type="ECO:0000313" key="3">
    <source>
        <dbReference type="EMBL" id="ROV97040.1"/>
    </source>
</evidence>
<sequence>MSSYVYTPLPPRRDEAVEDGPGIDASPPEQLLTRLLTIHEGEYDDDIAVDLEVVDLGEGAPLRPEYDALSYVWGSEEKPSAVFVGEHECTIPITENLDEALRHLRYPDRPRHMWIDSLCIDQGNMEERGRQVANMSHIYWNAPRVVVWLGPEADDSDWALETLEDIGSRIEIDWKLARITGVTELDDEQWGDNVTYLPLSGEQATAILELMKRPWFERIWIRQEVFKASEESLVVCGTKAVAWATFRRGMYCCVHHRTPFALSSEQDDEWEARNNIVNYVIYPNGYSLLFLRSETFGSLCSDPRDRIYALLGLLGNHTKALGIVPDYSKTASETYRDIVLRHIETLENFNLLRSCGRNDAEAPSSSVTSISVPTWVPDWSVPKTMVPPLRLYRSFCPFKAHTEYLGDNVLRAAGVSNGTVQGFIDLQLEESTNEDFAASIRNIVPSDAADRAYTGGGNLWDAYRITLCGEFFTDRTEPPYYETSRTDITSLSRQDSEDAMTSIMTAGEPPNNNYLNLIDEWDLSLKLFTTREGYIGWGPKTMSKGDQIVNFLGCDLPIVIRKSSDLGRSSFEVIGPCYLHGFMWGEAFLGPLPDYLRPVRYIGKSSMPRFHDSRTGDVLVEDPRLSKLPVDLDEFRSAKEKGFLQYLDIGPELWRSLGVEVADFDLV</sequence>
<evidence type="ECO:0000256" key="1">
    <source>
        <dbReference type="SAM" id="MobiDB-lite"/>
    </source>
</evidence>
<dbReference type="STRING" id="252740.A0A423W1G7"/>